<gene>
    <name evidence="6" type="primary">tpx</name>
    <name evidence="8" type="ordered locus">Palpr_0915</name>
</gene>
<evidence type="ECO:0000256" key="1">
    <source>
        <dbReference type="ARBA" id="ARBA00022559"/>
    </source>
</evidence>
<dbReference type="PANTHER" id="PTHR43110">
    <property type="entry name" value="THIOL PEROXIDASE"/>
    <property type="match status" value="1"/>
</dbReference>
<comment type="subunit">
    <text evidence="6">Homodimer.</text>
</comment>
<dbReference type="RefSeq" id="WP_013444434.1">
    <property type="nucleotide sequence ID" value="NC_014734.1"/>
</dbReference>
<comment type="miscellaneous">
    <text evidence="6">The active site is a conserved redox-active cysteine residue, the peroxidatic cysteine (C(P)), which makes the nucleophilic attack on the peroxide substrate. The peroxide oxidizes the C(P)-SH to cysteine sulfenic acid (C(P)-SOH), which then reacts with another cysteine residue, the resolving cysteine (C(R)), to form a disulfide bridge. The disulfide is subsequently reduced by an appropriate electron donor to complete the catalytic cycle. In this atypical 2-Cys peroxiredoxin, C(R) is present in the same subunit to form an intramolecular disulfide. The disulfide is subsequently reduced by thioredoxin.</text>
</comment>
<evidence type="ECO:0000259" key="7">
    <source>
        <dbReference type="PROSITE" id="PS51352"/>
    </source>
</evidence>
<evidence type="ECO:0000313" key="8">
    <source>
        <dbReference type="EMBL" id="ADQ79065.1"/>
    </source>
</evidence>
<dbReference type="Pfam" id="PF08534">
    <property type="entry name" value="Redoxin"/>
    <property type="match status" value="1"/>
</dbReference>
<keyword evidence="2 6" id="KW-0049">Antioxidant</keyword>
<dbReference type="KEGG" id="ppn:Palpr_0915"/>
<dbReference type="PANTHER" id="PTHR43110:SF1">
    <property type="entry name" value="THIOL PEROXIDASE"/>
    <property type="match status" value="1"/>
</dbReference>
<dbReference type="eggNOG" id="COG2077">
    <property type="taxonomic scope" value="Bacteria"/>
</dbReference>
<organism evidence="8 9">
    <name type="scientific">Paludibacter propionicigenes (strain DSM 17365 / JCM 13257 / WB4)</name>
    <dbReference type="NCBI Taxonomy" id="694427"/>
    <lineage>
        <taxon>Bacteria</taxon>
        <taxon>Pseudomonadati</taxon>
        <taxon>Bacteroidota</taxon>
        <taxon>Bacteroidia</taxon>
        <taxon>Bacteroidales</taxon>
        <taxon>Paludibacteraceae</taxon>
        <taxon>Paludibacter</taxon>
    </lineage>
</organism>
<dbReference type="OrthoDB" id="9781543at2"/>
<keyword evidence="4 6" id="KW-1015">Disulfide bond</keyword>
<sequence>MATVKFKGGDVQTNGQLPAVGSQAPEFTLVGSGLQEIHLSDYKGKRVVLNIFPSLDTGTCAASVRKFNKWVSEKENVVVICVSKDLPFAQSRFCGAEGLENVITASDFRYNTFATDYGVLLTDGPLKGLISRSVVAIDENGKVIYTELVPEIVDEPNYDITAF</sequence>
<reference key="1">
    <citation type="submission" date="2010-11" db="EMBL/GenBank/DDBJ databases">
        <title>The complete genome of Paludibacter propionicigenes DSM 17365.</title>
        <authorList>
            <consortium name="US DOE Joint Genome Institute (JGI-PGF)"/>
            <person name="Lucas S."/>
            <person name="Copeland A."/>
            <person name="Lapidus A."/>
            <person name="Bruce D."/>
            <person name="Goodwin L."/>
            <person name="Pitluck S."/>
            <person name="Kyrpides N."/>
            <person name="Mavromatis K."/>
            <person name="Ivanova N."/>
            <person name="Munk A.C."/>
            <person name="Brettin T."/>
            <person name="Detter J.C."/>
            <person name="Han C."/>
            <person name="Tapia R."/>
            <person name="Land M."/>
            <person name="Hauser L."/>
            <person name="Markowitz V."/>
            <person name="Cheng J.-F."/>
            <person name="Hugenholtz P."/>
            <person name="Woyke T."/>
            <person name="Wu D."/>
            <person name="Gronow S."/>
            <person name="Wellnitz S."/>
            <person name="Brambilla E."/>
            <person name="Klenk H.-P."/>
            <person name="Eisen J.A."/>
        </authorList>
    </citation>
    <scope>NUCLEOTIDE SEQUENCE</scope>
    <source>
        <strain>WB4</strain>
    </source>
</reference>
<dbReference type="Proteomes" id="UP000008718">
    <property type="component" value="Chromosome"/>
</dbReference>
<feature type="active site" description="Cysteine sulfenic acid (-SOH) intermediate" evidence="6">
    <location>
        <position position="60"/>
    </location>
</feature>
<dbReference type="InterPro" id="IPR002065">
    <property type="entry name" value="TPX"/>
</dbReference>
<accession>E4T2X1</accession>
<evidence type="ECO:0000256" key="4">
    <source>
        <dbReference type="ARBA" id="ARBA00023157"/>
    </source>
</evidence>
<evidence type="ECO:0000256" key="5">
    <source>
        <dbReference type="ARBA" id="ARBA00023284"/>
    </source>
</evidence>
<dbReference type="PROSITE" id="PS01265">
    <property type="entry name" value="TPX"/>
    <property type="match status" value="1"/>
</dbReference>
<feature type="disulfide bond" description="Redox-active" evidence="6">
    <location>
        <begin position="60"/>
        <end position="94"/>
    </location>
</feature>
<dbReference type="STRING" id="694427.Palpr_0915"/>
<keyword evidence="1 6" id="KW-0575">Peroxidase</keyword>
<name>E4T2X1_PALPW</name>
<dbReference type="CDD" id="cd03014">
    <property type="entry name" value="PRX_Atyp2cys"/>
    <property type="match status" value="1"/>
</dbReference>
<evidence type="ECO:0000256" key="6">
    <source>
        <dbReference type="HAMAP-Rule" id="MF_00269"/>
    </source>
</evidence>
<keyword evidence="9" id="KW-1185">Reference proteome</keyword>
<comment type="catalytic activity">
    <reaction evidence="6">
        <text>a hydroperoxide + [thioredoxin]-dithiol = an alcohol + [thioredoxin]-disulfide + H2O</text>
        <dbReference type="Rhea" id="RHEA:62620"/>
        <dbReference type="Rhea" id="RHEA-COMP:10698"/>
        <dbReference type="Rhea" id="RHEA-COMP:10700"/>
        <dbReference type="ChEBI" id="CHEBI:15377"/>
        <dbReference type="ChEBI" id="CHEBI:29950"/>
        <dbReference type="ChEBI" id="CHEBI:30879"/>
        <dbReference type="ChEBI" id="CHEBI:35924"/>
        <dbReference type="ChEBI" id="CHEBI:50058"/>
        <dbReference type="EC" id="1.11.1.24"/>
    </reaction>
</comment>
<protein>
    <recommendedName>
        <fullName evidence="6">Thiol peroxidase</fullName>
        <shortName evidence="6">Tpx</shortName>
        <ecNumber evidence="6">1.11.1.24</ecNumber>
    </recommendedName>
    <alternativeName>
        <fullName evidence="6">Peroxiredoxin tpx</fullName>
        <shortName evidence="6">Prx</shortName>
    </alternativeName>
    <alternativeName>
        <fullName evidence="6">Thioredoxin peroxidase</fullName>
    </alternativeName>
    <alternativeName>
        <fullName evidence="6">Thioredoxin-dependent peroxiredoxin</fullName>
    </alternativeName>
</protein>
<dbReference type="EC" id="1.11.1.24" evidence="6"/>
<dbReference type="Gene3D" id="3.40.30.10">
    <property type="entry name" value="Glutaredoxin"/>
    <property type="match status" value="1"/>
</dbReference>
<dbReference type="HAMAP" id="MF_00269">
    <property type="entry name" value="Tpx"/>
    <property type="match status" value="1"/>
</dbReference>
<keyword evidence="5 6" id="KW-0676">Redox-active center</keyword>
<comment type="similarity">
    <text evidence="6">Belongs to the peroxiredoxin family. Tpx subfamily.</text>
</comment>
<dbReference type="NCBIfam" id="NF001808">
    <property type="entry name" value="PRK00522.1"/>
    <property type="match status" value="1"/>
</dbReference>
<reference evidence="8 9" key="2">
    <citation type="journal article" date="2011" name="Stand. Genomic Sci.">
        <title>Complete genome sequence of Paludibacter propionicigenes type strain (WB4).</title>
        <authorList>
            <person name="Gronow S."/>
            <person name="Munk C."/>
            <person name="Lapidus A."/>
            <person name="Nolan M."/>
            <person name="Lucas S."/>
            <person name="Hammon N."/>
            <person name="Deshpande S."/>
            <person name="Cheng J.F."/>
            <person name="Tapia R."/>
            <person name="Han C."/>
            <person name="Goodwin L."/>
            <person name="Pitluck S."/>
            <person name="Liolios K."/>
            <person name="Ivanova N."/>
            <person name="Mavromatis K."/>
            <person name="Mikhailova N."/>
            <person name="Pati A."/>
            <person name="Chen A."/>
            <person name="Palaniappan K."/>
            <person name="Land M."/>
            <person name="Hauser L."/>
            <person name="Chang Y.J."/>
            <person name="Jeffries C.D."/>
            <person name="Brambilla E."/>
            <person name="Rohde M."/>
            <person name="Goker M."/>
            <person name="Detter J.C."/>
            <person name="Woyke T."/>
            <person name="Bristow J."/>
            <person name="Eisen J.A."/>
            <person name="Markowitz V."/>
            <person name="Hugenholtz P."/>
            <person name="Kyrpides N.C."/>
            <person name="Klenk H.P."/>
        </authorList>
    </citation>
    <scope>NUCLEOTIDE SEQUENCE [LARGE SCALE GENOMIC DNA]</scope>
    <source>
        <strain evidence="9">DSM 17365 / JCM 13257 / WB4</strain>
    </source>
</reference>
<evidence type="ECO:0000256" key="3">
    <source>
        <dbReference type="ARBA" id="ARBA00023002"/>
    </source>
</evidence>
<dbReference type="EMBL" id="CP002345">
    <property type="protein sequence ID" value="ADQ79065.1"/>
    <property type="molecule type" value="Genomic_DNA"/>
</dbReference>
<dbReference type="InterPro" id="IPR018219">
    <property type="entry name" value="Tpx_CS"/>
</dbReference>
<comment type="function">
    <text evidence="6">Thiol-specific peroxidase that catalyzes the reduction of hydrogen peroxide and organic hydroperoxides to water and alcohols, respectively. Plays a role in cell protection against oxidative stress by detoxifying peroxides.</text>
</comment>
<dbReference type="InterPro" id="IPR036249">
    <property type="entry name" value="Thioredoxin-like_sf"/>
</dbReference>
<evidence type="ECO:0000313" key="9">
    <source>
        <dbReference type="Proteomes" id="UP000008718"/>
    </source>
</evidence>
<keyword evidence="3 6" id="KW-0560">Oxidoreductase</keyword>
<dbReference type="AlphaFoldDB" id="E4T2X1"/>
<evidence type="ECO:0000256" key="2">
    <source>
        <dbReference type="ARBA" id="ARBA00022862"/>
    </source>
</evidence>
<feature type="domain" description="Thioredoxin" evidence="7">
    <location>
        <begin position="18"/>
        <end position="163"/>
    </location>
</feature>
<dbReference type="InterPro" id="IPR050455">
    <property type="entry name" value="Tpx_Peroxidase_subfamily"/>
</dbReference>
<dbReference type="PROSITE" id="PS51352">
    <property type="entry name" value="THIOREDOXIN_2"/>
    <property type="match status" value="1"/>
</dbReference>
<dbReference type="InterPro" id="IPR013766">
    <property type="entry name" value="Thioredoxin_domain"/>
</dbReference>
<dbReference type="InterPro" id="IPR013740">
    <property type="entry name" value="Redoxin"/>
</dbReference>
<dbReference type="SUPFAM" id="SSF52833">
    <property type="entry name" value="Thioredoxin-like"/>
    <property type="match status" value="1"/>
</dbReference>
<proteinExistence type="inferred from homology"/>
<dbReference type="HOGENOM" id="CLU_042529_12_2_10"/>
<dbReference type="GO" id="GO:0008379">
    <property type="term" value="F:thioredoxin peroxidase activity"/>
    <property type="evidence" value="ECO:0007669"/>
    <property type="project" value="UniProtKB-UniRule"/>
</dbReference>